<name>A0A6A3LZI8_9STRA</name>
<evidence type="ECO:0000313" key="3">
    <source>
        <dbReference type="Proteomes" id="UP000460718"/>
    </source>
</evidence>
<sequence>MPRKVASSSSPELREPYDRYLYADLRHELTVRGISCTRTGPQRVTGRAGFIRLLRDWDKAHSAQTSTRTQTQTRRTQKPRSAKTPQNQKLANVKPTPKKKPQPPPMSSSSTRVIRARRGCRFRLINALLSLDFNGRWGEMAAAGEVNQFWLDVHAAFSAQNSMLDALHFQDALFVNVTPNVILPHAAARLLQMWTEIVAMYRNAVAQAKEAAAHNDNAHSFFDFCAGRLDLLYLHMAMLLEPQLSEFIMSDKIQNADPFSGGRGKGKAAAVATVAAAVATPEVVNNSKQAEADDKPESKLDSKPEVAAKTLIIPVAKPAPGKAKVVSAPEKPKATPAPEKPTAISAPVVVASAVVAAPAAVPAPVKPPRGLTQNPEMEEDPTLDEAKPPATVAPAKTMTAAVTKPAAKAKQAKPVAPPQKPAAQKKTQNATGKAKAASGAGSAKETKQTASTSNQKSPSKSKAPSKPANRKSPIGTKPVTAQKSLTGKRQREEEDNTAIVEVPSVSDIVPHSGKRIHTTTAISTALTTRPSDMMLPPDEWDILESRLRKVNENIDRCHRGLAGGEANVSDSYKQSLEADLRFYSAIKQRLQEQLLVVMQSGY</sequence>
<reference evidence="2 3" key="1">
    <citation type="submission" date="2018-09" db="EMBL/GenBank/DDBJ databases">
        <title>Genomic investigation of the strawberry pathogen Phytophthora fragariae indicates pathogenicity is determined by transcriptional variation in three key races.</title>
        <authorList>
            <person name="Adams T.M."/>
            <person name="Armitage A.D."/>
            <person name="Sobczyk M.K."/>
            <person name="Bates H.J."/>
            <person name="Dunwell J.M."/>
            <person name="Nellist C.F."/>
            <person name="Harrison R.J."/>
        </authorList>
    </citation>
    <scope>NUCLEOTIDE SEQUENCE [LARGE SCALE GENOMIC DNA]</scope>
    <source>
        <strain evidence="2 3">SCRP245</strain>
    </source>
</reference>
<dbReference type="Proteomes" id="UP000460718">
    <property type="component" value="Unassembled WGS sequence"/>
</dbReference>
<dbReference type="AlphaFoldDB" id="A0A6A3LZI8"/>
<feature type="region of interest" description="Disordered" evidence="1">
    <location>
        <begin position="61"/>
        <end position="112"/>
    </location>
</feature>
<feature type="compositionally biased region" description="Low complexity" evidence="1">
    <location>
        <begin position="421"/>
        <end position="443"/>
    </location>
</feature>
<evidence type="ECO:0000313" key="2">
    <source>
        <dbReference type="EMBL" id="KAE9023548.1"/>
    </source>
</evidence>
<proteinExistence type="predicted"/>
<feature type="compositionally biased region" description="Low complexity" evidence="1">
    <location>
        <begin position="64"/>
        <end position="74"/>
    </location>
</feature>
<feature type="region of interest" description="Disordered" evidence="1">
    <location>
        <begin position="285"/>
        <end position="304"/>
    </location>
</feature>
<evidence type="ECO:0000256" key="1">
    <source>
        <dbReference type="SAM" id="MobiDB-lite"/>
    </source>
</evidence>
<comment type="caution">
    <text evidence="2">The sequence shown here is derived from an EMBL/GenBank/DDBJ whole genome shotgun (WGS) entry which is preliminary data.</text>
</comment>
<feature type="compositionally biased region" description="Low complexity" evidence="1">
    <location>
        <begin position="388"/>
        <end position="414"/>
    </location>
</feature>
<protein>
    <submittedName>
        <fullName evidence="2">Uncharacterized protein</fullName>
    </submittedName>
</protein>
<accession>A0A6A3LZI8</accession>
<dbReference type="EMBL" id="QXFW01000136">
    <property type="protein sequence ID" value="KAE9023548.1"/>
    <property type="molecule type" value="Genomic_DNA"/>
</dbReference>
<feature type="region of interest" description="Disordered" evidence="1">
    <location>
        <begin position="362"/>
        <end position="499"/>
    </location>
</feature>
<gene>
    <name evidence="2" type="ORF">PF011_g3932</name>
</gene>
<feature type="compositionally biased region" description="Low complexity" evidence="1">
    <location>
        <begin position="456"/>
        <end position="473"/>
    </location>
</feature>
<organism evidence="2 3">
    <name type="scientific">Phytophthora fragariae</name>
    <dbReference type="NCBI Taxonomy" id="53985"/>
    <lineage>
        <taxon>Eukaryota</taxon>
        <taxon>Sar</taxon>
        <taxon>Stramenopiles</taxon>
        <taxon>Oomycota</taxon>
        <taxon>Peronosporomycetes</taxon>
        <taxon>Peronosporales</taxon>
        <taxon>Peronosporaceae</taxon>
        <taxon>Phytophthora</taxon>
    </lineage>
</organism>
<feature type="compositionally biased region" description="Basic and acidic residues" evidence="1">
    <location>
        <begin position="290"/>
        <end position="304"/>
    </location>
</feature>